<sequence>MADDTNAAKQSASSLDLPAEIRNEIYELSGCVQPRQCSECKRFILGENVDMHPHHTWFDDVPEPLTLEICKIVLPRHCSRNMESLVTKVKIEPSSSPTYRTITSEHILRQPALTRVSKQVREDTLPIFYGSFTFYLPVLDPVVTIKMLDWLEAKTHPKLFRDVRVAWSGRRFEGSWEKA</sequence>
<dbReference type="PANTHER" id="PTHR42085:SF1">
    <property type="entry name" value="F-BOX DOMAIN-CONTAINING PROTEIN"/>
    <property type="match status" value="1"/>
</dbReference>
<keyword evidence="2" id="KW-1185">Reference proteome</keyword>
<organism evidence="1 2">
    <name type="scientific">Septoria linicola</name>
    <dbReference type="NCBI Taxonomy" id="215465"/>
    <lineage>
        <taxon>Eukaryota</taxon>
        <taxon>Fungi</taxon>
        <taxon>Dikarya</taxon>
        <taxon>Ascomycota</taxon>
        <taxon>Pezizomycotina</taxon>
        <taxon>Dothideomycetes</taxon>
        <taxon>Dothideomycetidae</taxon>
        <taxon>Mycosphaerellales</taxon>
        <taxon>Mycosphaerellaceae</taxon>
        <taxon>Septoria</taxon>
    </lineage>
</organism>
<dbReference type="AlphaFoldDB" id="A0A9Q9AV99"/>
<accession>A0A9Q9AV99</accession>
<dbReference type="Proteomes" id="UP001056384">
    <property type="component" value="Chromosome 4"/>
</dbReference>
<gene>
    <name evidence="1" type="ORF">Slin15195_G058250</name>
</gene>
<name>A0A9Q9AV99_9PEZI</name>
<evidence type="ECO:0000313" key="2">
    <source>
        <dbReference type="Proteomes" id="UP001056384"/>
    </source>
</evidence>
<dbReference type="InterPro" id="IPR038883">
    <property type="entry name" value="AN11006-like"/>
</dbReference>
<dbReference type="EMBL" id="CP099421">
    <property type="protein sequence ID" value="USW52506.1"/>
    <property type="molecule type" value="Genomic_DNA"/>
</dbReference>
<dbReference type="PANTHER" id="PTHR42085">
    <property type="entry name" value="F-BOX DOMAIN-CONTAINING PROTEIN"/>
    <property type="match status" value="1"/>
</dbReference>
<protein>
    <submittedName>
        <fullName evidence="1">Uncharacterized protein</fullName>
    </submittedName>
</protein>
<reference evidence="1" key="1">
    <citation type="submission" date="2022-06" db="EMBL/GenBank/DDBJ databases">
        <title>Complete genome sequences of two strains of the flax pathogen Septoria linicola.</title>
        <authorList>
            <person name="Lapalu N."/>
            <person name="Simon A."/>
            <person name="Demenou B."/>
            <person name="Paumier D."/>
            <person name="Guillot M.-P."/>
            <person name="Gout L."/>
            <person name="Valade R."/>
        </authorList>
    </citation>
    <scope>NUCLEOTIDE SEQUENCE</scope>
    <source>
        <strain evidence="1">SE15195</strain>
    </source>
</reference>
<proteinExistence type="predicted"/>
<evidence type="ECO:0000313" key="1">
    <source>
        <dbReference type="EMBL" id="USW52506.1"/>
    </source>
</evidence>